<evidence type="ECO:0000256" key="1">
    <source>
        <dbReference type="SAM" id="MobiDB-lite"/>
    </source>
</evidence>
<dbReference type="Pfam" id="PF04765">
    <property type="entry name" value="TOD1_MUCI70"/>
    <property type="match status" value="1"/>
</dbReference>
<gene>
    <name evidence="4" type="ORF">BRARA_F00144</name>
</gene>
<name>A0A397YVT3_BRACM</name>
<evidence type="ECO:0000313" key="4">
    <source>
        <dbReference type="EMBL" id="RID56718.1"/>
    </source>
</evidence>
<sequence>MLTSNSKEKERSLSFLCCWYLGRRRFAMLLLLSLAFVVFILGSYTINKESNSPIIHQSIETMDFVSNQTPLSRELSSFYTENSNDDGIRGSDVDIIHPPPSHHHPCDSFSFPPPPPPGLRRPGPRPCPVCYLSPEEALAHMPKHPFESPVLMNLTYVHEESPVKREEEGQGGSEFGGYPSLKDRTNSFDIKEEHIPITNLFTCVWFNEVDRFTSRDQLSFAIARDKIREKVDWSINMFLDCERRNFVKQVYHRDVLMNMKPPRASSSSRVLPEPLTLPRGKAGGGRAAGGKKIPGQRGKRRHRKVSAGGRNMR</sequence>
<dbReference type="EMBL" id="CM010633">
    <property type="protein sequence ID" value="RID56718.1"/>
    <property type="molecule type" value="Genomic_DNA"/>
</dbReference>
<dbReference type="Proteomes" id="UP000264353">
    <property type="component" value="Chromosome A6"/>
</dbReference>
<feature type="region of interest" description="Disordered" evidence="1">
    <location>
        <begin position="162"/>
        <end position="181"/>
    </location>
</feature>
<reference evidence="4 5" key="1">
    <citation type="submission" date="2018-06" db="EMBL/GenBank/DDBJ databases">
        <title>WGS assembly of Brassica rapa FPsc.</title>
        <authorList>
            <person name="Bowman J."/>
            <person name="Kohchi T."/>
            <person name="Yamato K."/>
            <person name="Jenkins J."/>
            <person name="Shu S."/>
            <person name="Ishizaki K."/>
            <person name="Yamaoka S."/>
            <person name="Nishihama R."/>
            <person name="Nakamura Y."/>
            <person name="Berger F."/>
            <person name="Adam C."/>
            <person name="Aki S."/>
            <person name="Althoff F."/>
            <person name="Araki T."/>
            <person name="Arteaga-Vazquez M."/>
            <person name="Balasubrmanian S."/>
            <person name="Bauer D."/>
            <person name="Boehm C."/>
            <person name="Briginshaw L."/>
            <person name="Caballero-Perez J."/>
            <person name="Catarino B."/>
            <person name="Chen F."/>
            <person name="Chiyoda S."/>
            <person name="Chovatia M."/>
            <person name="Davies K."/>
            <person name="Delmans M."/>
            <person name="Demura T."/>
            <person name="Dierschke T."/>
            <person name="Dolan L."/>
            <person name="Dorantes-Acosta A."/>
            <person name="Eklund D."/>
            <person name="Florent S."/>
            <person name="Flores-Sandoval E."/>
            <person name="Fujiyama A."/>
            <person name="Fukuzawa H."/>
            <person name="Galik B."/>
            <person name="Grimanelli D."/>
            <person name="Grimwood J."/>
            <person name="Grossniklaus U."/>
            <person name="Hamada T."/>
            <person name="Haseloff J."/>
            <person name="Hetherington A."/>
            <person name="Higo A."/>
            <person name="Hirakawa Y."/>
            <person name="Hundley H."/>
            <person name="Ikeda Y."/>
            <person name="Inoue K."/>
            <person name="Inoue S."/>
            <person name="Ishida S."/>
            <person name="Jia Q."/>
            <person name="Kakita M."/>
            <person name="Kanazawa T."/>
            <person name="Kawai Y."/>
            <person name="Kawashima T."/>
            <person name="Kennedy M."/>
            <person name="Kinose K."/>
            <person name="Kinoshita T."/>
            <person name="Kohara Y."/>
            <person name="Koide E."/>
            <person name="Komatsu K."/>
            <person name="Kopischke S."/>
            <person name="Kubo M."/>
            <person name="Kyozuka J."/>
            <person name="Lagercrantz U."/>
            <person name="Lin S."/>
            <person name="Lindquist E."/>
            <person name="Lipzen A."/>
            <person name="Lu C."/>
            <person name="Luna E."/>
            <person name="Martienssen R."/>
            <person name="Minamino N."/>
            <person name="Mizutani M."/>
            <person name="Mizutani M."/>
            <person name="Mochizuki N."/>
            <person name="Monte I."/>
            <person name="Mosher R."/>
            <person name="Nagasaki H."/>
            <person name="Nakagami H."/>
            <person name="Naramoto S."/>
            <person name="Nishitani K."/>
            <person name="Ohtani M."/>
            <person name="Okamoto T."/>
            <person name="Okumura M."/>
            <person name="Phillips J."/>
            <person name="Pollak B."/>
            <person name="Reinders A."/>
            <person name="Roevekamp M."/>
            <person name="Sano R."/>
            <person name="Sawa S."/>
            <person name="Schmid M."/>
            <person name="Shirakawa M."/>
            <person name="Solano R."/>
            <person name="Spunde A."/>
            <person name="Suetsugu N."/>
            <person name="Sugano S."/>
            <person name="Sugiyama A."/>
            <person name="Sun R."/>
            <person name="Suzuki Y."/>
            <person name="Takenaka M."/>
            <person name="Takezawa D."/>
            <person name="Tomogane H."/>
            <person name="Tsuzuki M."/>
            <person name="Ueda T."/>
            <person name="Umeda M."/>
            <person name="Ward J."/>
            <person name="Watanabe Y."/>
            <person name="Yazaki K."/>
            <person name="Yokoyama R."/>
            <person name="Yoshitake Y."/>
            <person name="Yotsui I."/>
            <person name="Zachgo S."/>
            <person name="Schmutz J."/>
        </authorList>
    </citation>
    <scope>NUCLEOTIDE SEQUENCE [LARGE SCALE GENOMIC DNA]</scope>
    <source>
        <strain evidence="5">cv. B-3</strain>
    </source>
</reference>
<evidence type="ECO:0000256" key="2">
    <source>
        <dbReference type="SAM" id="Phobius"/>
    </source>
</evidence>
<feature type="domain" description="TOD1/MUCI70 glycosyltransferase-like" evidence="3">
    <location>
        <begin position="192"/>
        <end position="252"/>
    </location>
</feature>
<dbReference type="AlphaFoldDB" id="A0A397YVT3"/>
<accession>A0A397YVT3</accession>
<keyword evidence="2" id="KW-0472">Membrane</keyword>
<dbReference type="PANTHER" id="PTHR12956">
    <property type="entry name" value="ALKALINE CERAMIDASE-RELATED"/>
    <property type="match status" value="1"/>
</dbReference>
<feature type="transmembrane region" description="Helical" evidence="2">
    <location>
        <begin position="26"/>
        <end position="46"/>
    </location>
</feature>
<dbReference type="InterPro" id="IPR006852">
    <property type="entry name" value="TOD1_MUCI70"/>
</dbReference>
<feature type="region of interest" description="Disordered" evidence="1">
    <location>
        <begin position="261"/>
        <end position="313"/>
    </location>
</feature>
<dbReference type="PANTHER" id="PTHR12956:SF61">
    <property type="entry name" value="TRNA (MET) CYTIDINE ACETYLTRANSFERASE-RELATED"/>
    <property type="match status" value="1"/>
</dbReference>
<proteinExistence type="predicted"/>
<keyword evidence="2" id="KW-0812">Transmembrane</keyword>
<protein>
    <recommendedName>
        <fullName evidence="3">TOD1/MUCI70 glycosyltransferase-like domain-containing protein</fullName>
    </recommendedName>
</protein>
<keyword evidence="2" id="KW-1133">Transmembrane helix</keyword>
<dbReference type="InterPro" id="IPR048354">
    <property type="entry name" value="TOD1_MUCI70_glycTrfase_dom"/>
</dbReference>
<evidence type="ECO:0000259" key="3">
    <source>
        <dbReference type="Pfam" id="PF04765"/>
    </source>
</evidence>
<evidence type="ECO:0000313" key="5">
    <source>
        <dbReference type="Proteomes" id="UP000264353"/>
    </source>
</evidence>
<organism evidence="4 5">
    <name type="scientific">Brassica campestris</name>
    <name type="common">Field mustard</name>
    <dbReference type="NCBI Taxonomy" id="3711"/>
    <lineage>
        <taxon>Eukaryota</taxon>
        <taxon>Viridiplantae</taxon>
        <taxon>Streptophyta</taxon>
        <taxon>Embryophyta</taxon>
        <taxon>Tracheophyta</taxon>
        <taxon>Spermatophyta</taxon>
        <taxon>Magnoliopsida</taxon>
        <taxon>eudicotyledons</taxon>
        <taxon>Gunneridae</taxon>
        <taxon>Pentapetalae</taxon>
        <taxon>rosids</taxon>
        <taxon>malvids</taxon>
        <taxon>Brassicales</taxon>
        <taxon>Brassicaceae</taxon>
        <taxon>Brassiceae</taxon>
        <taxon>Brassica</taxon>
    </lineage>
</organism>